<comment type="function">
    <text evidence="5">CzcA and CzcB together would act in zinc efflux nearly as effectively as the complete czc efflux system (CzcABC). The CzcB protein is thought to funnel zinc cations to the CzcA transport protein.</text>
</comment>
<dbReference type="InterPro" id="IPR051909">
    <property type="entry name" value="MFP_Cation_Efflux"/>
</dbReference>
<dbReference type="Pfam" id="PF25919">
    <property type="entry name" value="BSH_CusB"/>
    <property type="match status" value="1"/>
</dbReference>
<accession>A0A1X0Y5Y8</accession>
<comment type="similarity">
    <text evidence="1">Belongs to the membrane fusion protein (MFP) (TC 8.A.1) family.</text>
</comment>
<comment type="caution">
    <text evidence="12">The sequence shown here is derived from an EMBL/GenBank/DDBJ whole genome shotgun (WGS) entry which is preliminary data.</text>
</comment>
<dbReference type="GO" id="GO:0015679">
    <property type="term" value="P:plasma membrane copper ion transport"/>
    <property type="evidence" value="ECO:0007669"/>
    <property type="project" value="TreeGrafter"/>
</dbReference>
<dbReference type="Gene3D" id="6.10.140.730">
    <property type="match status" value="1"/>
</dbReference>
<dbReference type="EMBL" id="NAAD01000008">
    <property type="protein sequence ID" value="ORJ60546.1"/>
    <property type="molecule type" value="Genomic_DNA"/>
</dbReference>
<proteinExistence type="inferred from homology"/>
<dbReference type="GO" id="GO:0022857">
    <property type="term" value="F:transmembrane transporter activity"/>
    <property type="evidence" value="ECO:0007669"/>
    <property type="project" value="InterPro"/>
</dbReference>
<feature type="domain" description="CusB-like barrel-sandwich hybrid" evidence="9">
    <location>
        <begin position="123"/>
        <end position="250"/>
    </location>
</feature>
<dbReference type="InterPro" id="IPR058791">
    <property type="entry name" value="3HB_CusB"/>
</dbReference>
<evidence type="ECO:0000259" key="10">
    <source>
        <dbReference type="Pfam" id="PF25954"/>
    </source>
</evidence>
<reference evidence="12 13" key="1">
    <citation type="submission" date="2017-03" db="EMBL/GenBank/DDBJ databases">
        <title>Genome sequence of Geothermobacter sp. EPR-M, Deep-Sea Iron Reducer.</title>
        <authorList>
            <person name="Tully B."/>
            <person name="Savalia P."/>
            <person name="Abuyen K."/>
            <person name="Baughan C."/>
            <person name="Romero E."/>
            <person name="Ronkowski C."/>
            <person name="Torres B."/>
            <person name="Tremblay J."/>
            <person name="Trujillo A."/>
            <person name="Tyler M."/>
            <person name="Perez-Rodriguez I."/>
            <person name="Amend J."/>
        </authorList>
    </citation>
    <scope>NUCLEOTIDE SEQUENCE [LARGE SCALE GENOMIC DNA]</scope>
    <source>
        <strain evidence="12 13">EPR-M</strain>
    </source>
</reference>
<dbReference type="GO" id="GO:0030288">
    <property type="term" value="C:outer membrane-bounded periplasmic space"/>
    <property type="evidence" value="ECO:0007669"/>
    <property type="project" value="TreeGrafter"/>
</dbReference>
<dbReference type="Proteomes" id="UP000193136">
    <property type="component" value="Unassembled WGS sequence"/>
</dbReference>
<dbReference type="GO" id="GO:0016020">
    <property type="term" value="C:membrane"/>
    <property type="evidence" value="ECO:0007669"/>
    <property type="project" value="InterPro"/>
</dbReference>
<name>A0A1X0Y5Y8_9BACT</name>
<evidence type="ECO:0000313" key="13">
    <source>
        <dbReference type="Proteomes" id="UP000193136"/>
    </source>
</evidence>
<evidence type="ECO:0000259" key="9">
    <source>
        <dbReference type="Pfam" id="PF25919"/>
    </source>
</evidence>
<feature type="region of interest" description="Disordered" evidence="6">
    <location>
        <begin position="416"/>
        <end position="459"/>
    </location>
</feature>
<dbReference type="OrthoDB" id="9806939at2"/>
<dbReference type="GO" id="GO:0060003">
    <property type="term" value="P:copper ion export"/>
    <property type="evidence" value="ECO:0007669"/>
    <property type="project" value="TreeGrafter"/>
</dbReference>
<dbReference type="PANTHER" id="PTHR30097:SF15">
    <property type="entry name" value="CATION EFFLUX SYSTEM PROTEIN CUSB"/>
    <property type="match status" value="1"/>
</dbReference>
<organism evidence="12 13">
    <name type="scientific">Geothermobacter hydrogeniphilus</name>
    <dbReference type="NCBI Taxonomy" id="1969733"/>
    <lineage>
        <taxon>Bacteria</taxon>
        <taxon>Pseudomonadati</taxon>
        <taxon>Thermodesulfobacteriota</taxon>
        <taxon>Desulfuromonadia</taxon>
        <taxon>Desulfuromonadales</taxon>
        <taxon>Geothermobacteraceae</taxon>
        <taxon>Geothermobacter</taxon>
    </lineage>
</organism>
<evidence type="ECO:0000259" key="8">
    <source>
        <dbReference type="Pfam" id="PF25869"/>
    </source>
</evidence>
<evidence type="ECO:0000256" key="4">
    <source>
        <dbReference type="ARBA" id="ARBA00043263"/>
    </source>
</evidence>
<dbReference type="AlphaFoldDB" id="A0A1X0Y5Y8"/>
<feature type="domain" description="CusB-like beta-barrel" evidence="10">
    <location>
        <begin position="255"/>
        <end position="332"/>
    </location>
</feature>
<dbReference type="InterPro" id="IPR045800">
    <property type="entry name" value="HMBD"/>
</dbReference>
<dbReference type="InterPro" id="IPR058649">
    <property type="entry name" value="CzcB_C"/>
</dbReference>
<evidence type="ECO:0000256" key="5">
    <source>
        <dbReference type="ARBA" id="ARBA00058766"/>
    </source>
</evidence>
<keyword evidence="2" id="KW-0813">Transport</keyword>
<dbReference type="InterPro" id="IPR058792">
    <property type="entry name" value="Beta-barrel_RND_2"/>
</dbReference>
<dbReference type="FunFam" id="2.40.30.170:FF:000010">
    <property type="entry name" value="Efflux RND transporter periplasmic adaptor subunit"/>
    <property type="match status" value="1"/>
</dbReference>
<dbReference type="STRING" id="1969733.B5V00_08030"/>
<dbReference type="Pfam" id="PF25954">
    <property type="entry name" value="Beta-barrel_RND_2"/>
    <property type="match status" value="1"/>
</dbReference>
<dbReference type="InterPro" id="IPR058790">
    <property type="entry name" value="BSH_CusB"/>
</dbReference>
<dbReference type="Pfam" id="PF25869">
    <property type="entry name" value="3HB_CusB"/>
    <property type="match status" value="1"/>
</dbReference>
<dbReference type="SUPFAM" id="SSF111369">
    <property type="entry name" value="HlyD-like secretion proteins"/>
    <property type="match status" value="1"/>
</dbReference>
<dbReference type="Pfam" id="PF25975">
    <property type="entry name" value="CzcB_C"/>
    <property type="match status" value="1"/>
</dbReference>
<dbReference type="Gene3D" id="2.40.420.20">
    <property type="match status" value="1"/>
</dbReference>
<keyword evidence="13" id="KW-1185">Reference proteome</keyword>
<keyword evidence="4" id="KW-0105">Cadmium resistance</keyword>
<evidence type="ECO:0000259" key="7">
    <source>
        <dbReference type="Pfam" id="PF19335"/>
    </source>
</evidence>
<evidence type="ECO:0000256" key="1">
    <source>
        <dbReference type="ARBA" id="ARBA00009477"/>
    </source>
</evidence>
<evidence type="ECO:0000256" key="6">
    <source>
        <dbReference type="SAM" id="MobiDB-lite"/>
    </source>
</evidence>
<feature type="domain" description="Heavy metal binding" evidence="7">
    <location>
        <begin position="1"/>
        <end position="22"/>
    </location>
</feature>
<evidence type="ECO:0000256" key="3">
    <source>
        <dbReference type="ARBA" id="ARBA00022833"/>
    </source>
</evidence>
<dbReference type="GO" id="GO:0046686">
    <property type="term" value="P:response to cadmium ion"/>
    <property type="evidence" value="ECO:0007669"/>
    <property type="project" value="UniProtKB-KW"/>
</dbReference>
<evidence type="ECO:0000256" key="2">
    <source>
        <dbReference type="ARBA" id="ARBA00022448"/>
    </source>
</evidence>
<feature type="domain" description="CusB-like three alpha-helical bundle" evidence="8">
    <location>
        <begin position="185"/>
        <end position="217"/>
    </location>
</feature>
<sequence>MHPMVIVDEPGTCPICGMELVPLKAGTGGGSASDKPAGERKIKYWQAPMDPTYIRNEPGKSPMGMDLIPVYEDEAPGGSQISIDPVTAQNMGIRTAVAGTRDMSRTIRTVGLIAYDEPKQFSINSKIAGWVEKLYVNETGQFVKKGQKLLEIYSPELVSAQEEFLLALNNRSALASSSFPEIAEGANRLLESSRRRLQLWDISQDQIRRLEKTRKVEKTLVLRAPYDGIVNMKMVNEGMYVKAGRELFQISDISKVWIYADIYEYELPWVRVGQRAEVILPFVGEKSLTAKVVYIYPYVEPKTRTVKARLILDNPGFQLKPDMYVNVRLKSETVKDALAIPAEAVLYSGEKQTVFIALDGGKFEPRPVKVGIQDDNGMIEIKQGVLPGDRVVTSAQFLLDSESQLREAIAKMLEVQSKKTAGGKDASMSADDMSGEDKPAGSDPAGSKQGKQGKAEDLF</sequence>
<dbReference type="NCBIfam" id="TIGR01730">
    <property type="entry name" value="RND_mfp"/>
    <property type="match status" value="1"/>
</dbReference>
<dbReference type="Pfam" id="PF19335">
    <property type="entry name" value="HMBD"/>
    <property type="match status" value="2"/>
</dbReference>
<evidence type="ECO:0000259" key="11">
    <source>
        <dbReference type="Pfam" id="PF25975"/>
    </source>
</evidence>
<dbReference type="Gene3D" id="2.40.50.100">
    <property type="match status" value="1"/>
</dbReference>
<evidence type="ECO:0000313" key="12">
    <source>
        <dbReference type="EMBL" id="ORJ60546.1"/>
    </source>
</evidence>
<keyword evidence="3" id="KW-0862">Zinc</keyword>
<gene>
    <name evidence="12" type="ORF">B5V00_08030</name>
</gene>
<dbReference type="GO" id="GO:0046914">
    <property type="term" value="F:transition metal ion binding"/>
    <property type="evidence" value="ECO:0007669"/>
    <property type="project" value="TreeGrafter"/>
</dbReference>
<feature type="domain" description="CzcB-like C-terminal circularly permuted SH3-like" evidence="11">
    <location>
        <begin position="338"/>
        <end position="399"/>
    </location>
</feature>
<feature type="domain" description="Heavy metal binding" evidence="7">
    <location>
        <begin position="44"/>
        <end position="70"/>
    </location>
</feature>
<dbReference type="Gene3D" id="2.40.30.170">
    <property type="match status" value="1"/>
</dbReference>
<protein>
    <submittedName>
        <fullName evidence="12">Efflux transporter periplasmic adaptor subunit</fullName>
    </submittedName>
</protein>
<dbReference type="InterPro" id="IPR006143">
    <property type="entry name" value="RND_pump_MFP"/>
</dbReference>
<dbReference type="FunFam" id="2.40.420.20:FF:000006">
    <property type="entry name" value="RND family efflux transporter MFP subunit"/>
    <property type="match status" value="1"/>
</dbReference>
<dbReference type="PANTHER" id="PTHR30097">
    <property type="entry name" value="CATION EFFLUX SYSTEM PROTEIN CUSB"/>
    <property type="match status" value="1"/>
</dbReference>